<feature type="domain" description="Putative T7SS secretion signal" evidence="3">
    <location>
        <begin position="9"/>
        <end position="176"/>
    </location>
</feature>
<sequence>MADQEFKPLTGRPDFLRQKAAHYEQVARDIAKAVQTLRSIRDESMRSEAIDALKDKSGEVADDITKAYDRYNRTAGALTVYANALDQAQQDARAAILEIAQKQDDADAAARTASTAQQTADSAADDDKSDAQHDAKKAQDQADDAQRALDGAKAKWHAALDDKNNAAHIAASAIDDVVNGPANHGLKDSWWDNWGADLYKAFKAVCKWAAILSIFLGWVPILGQVLLILAAIGAVLDLVDAIVAKVTGNGSWGDILLAAGGVALTFVGGAAFARIAKGLKSVAVVKNVSRIGKLEASAAKVSEMRKMKSILNIREGETIVGKLRPSSTSRVKMFSKSWTRSMFKDSLAKFHPKLGMSDIQKLRPRSVGDAFKQAWIKGVIPNPKTMLGVSDDYVQIARLVAKNPELLRSPEFVKPAVALTLYQADQTFGFDLSGKPGAVASLVSDPLGKVTGSTFGPTRDLVQSIPKLVHDDWKWSG</sequence>
<protein>
    <recommendedName>
        <fullName evidence="3">Putative T7SS secretion signal domain-containing protein</fullName>
    </recommendedName>
</protein>
<feature type="region of interest" description="Disordered" evidence="1">
    <location>
        <begin position="108"/>
        <end position="147"/>
    </location>
</feature>
<proteinExistence type="predicted"/>
<gene>
    <name evidence="4" type="ORF">GCM10022287_28280</name>
</gene>
<keyword evidence="2" id="KW-0812">Transmembrane</keyword>
<feature type="compositionally biased region" description="Basic and acidic residues" evidence="1">
    <location>
        <begin position="125"/>
        <end position="147"/>
    </location>
</feature>
<evidence type="ECO:0000313" key="5">
    <source>
        <dbReference type="Proteomes" id="UP001501079"/>
    </source>
</evidence>
<name>A0ABP8A5F2_9MICO</name>
<feature type="compositionally biased region" description="Low complexity" evidence="1">
    <location>
        <begin position="109"/>
        <end position="122"/>
    </location>
</feature>
<keyword evidence="2" id="KW-0472">Membrane</keyword>
<feature type="transmembrane region" description="Helical" evidence="2">
    <location>
        <begin position="208"/>
        <end position="235"/>
    </location>
</feature>
<keyword evidence="5" id="KW-1185">Reference proteome</keyword>
<keyword evidence="2" id="KW-1133">Transmembrane helix</keyword>
<organism evidence="4 5">
    <name type="scientific">Gryllotalpicola koreensis</name>
    <dbReference type="NCBI Taxonomy" id="993086"/>
    <lineage>
        <taxon>Bacteria</taxon>
        <taxon>Bacillati</taxon>
        <taxon>Actinomycetota</taxon>
        <taxon>Actinomycetes</taxon>
        <taxon>Micrococcales</taxon>
        <taxon>Microbacteriaceae</taxon>
        <taxon>Gryllotalpicola</taxon>
    </lineage>
</organism>
<dbReference type="RefSeq" id="WP_344755514.1">
    <property type="nucleotide sequence ID" value="NZ_BAABBW010000004.1"/>
</dbReference>
<accession>A0ABP8A5F2</accession>
<dbReference type="InterPro" id="IPR049082">
    <property type="entry name" value="T7SS_signal"/>
</dbReference>
<comment type="caution">
    <text evidence="4">The sequence shown here is derived from an EMBL/GenBank/DDBJ whole genome shotgun (WGS) entry which is preliminary data.</text>
</comment>
<evidence type="ECO:0000256" key="2">
    <source>
        <dbReference type="SAM" id="Phobius"/>
    </source>
</evidence>
<feature type="transmembrane region" description="Helical" evidence="2">
    <location>
        <begin position="255"/>
        <end position="276"/>
    </location>
</feature>
<dbReference type="Proteomes" id="UP001501079">
    <property type="component" value="Unassembled WGS sequence"/>
</dbReference>
<dbReference type="Pfam" id="PF21725">
    <property type="entry name" value="T7SS_signal"/>
    <property type="match status" value="1"/>
</dbReference>
<evidence type="ECO:0000259" key="3">
    <source>
        <dbReference type="Pfam" id="PF21725"/>
    </source>
</evidence>
<evidence type="ECO:0000256" key="1">
    <source>
        <dbReference type="SAM" id="MobiDB-lite"/>
    </source>
</evidence>
<reference evidence="5" key="1">
    <citation type="journal article" date="2019" name="Int. J. Syst. Evol. Microbiol.">
        <title>The Global Catalogue of Microorganisms (GCM) 10K type strain sequencing project: providing services to taxonomists for standard genome sequencing and annotation.</title>
        <authorList>
            <consortium name="The Broad Institute Genomics Platform"/>
            <consortium name="The Broad Institute Genome Sequencing Center for Infectious Disease"/>
            <person name="Wu L."/>
            <person name="Ma J."/>
        </authorList>
    </citation>
    <scope>NUCLEOTIDE SEQUENCE [LARGE SCALE GENOMIC DNA]</scope>
    <source>
        <strain evidence="5">JCM 17591</strain>
    </source>
</reference>
<evidence type="ECO:0000313" key="4">
    <source>
        <dbReference type="EMBL" id="GAA4178243.1"/>
    </source>
</evidence>
<dbReference type="EMBL" id="BAABBW010000004">
    <property type="protein sequence ID" value="GAA4178243.1"/>
    <property type="molecule type" value="Genomic_DNA"/>
</dbReference>